<gene>
    <name evidence="2" type="ORF">MEA186_17933</name>
</gene>
<feature type="signal peptide" evidence="1">
    <location>
        <begin position="1"/>
        <end position="24"/>
    </location>
</feature>
<evidence type="ECO:0000256" key="1">
    <source>
        <dbReference type="SAM" id="SignalP"/>
    </source>
</evidence>
<protein>
    <recommendedName>
        <fullName evidence="4">DUF992 domain-containing protein</fullName>
    </recommendedName>
</protein>
<dbReference type="STRING" id="1082933.A6B35_28290"/>
<dbReference type="PATRIC" id="fig|1082933.3.peg.3498"/>
<name>G6YCA5_9HYPH</name>
<organism evidence="2 3">
    <name type="scientific">Mesorhizobium amorphae CCNWGS0123</name>
    <dbReference type="NCBI Taxonomy" id="1082933"/>
    <lineage>
        <taxon>Bacteria</taxon>
        <taxon>Pseudomonadati</taxon>
        <taxon>Pseudomonadota</taxon>
        <taxon>Alphaproteobacteria</taxon>
        <taxon>Hyphomicrobiales</taxon>
        <taxon>Phyllobacteriaceae</taxon>
        <taxon>Mesorhizobium</taxon>
    </lineage>
</organism>
<keyword evidence="1" id="KW-0732">Signal</keyword>
<feature type="non-terminal residue" evidence="2">
    <location>
        <position position="1"/>
    </location>
</feature>
<keyword evidence="3" id="KW-1185">Reference proteome</keyword>
<dbReference type="eggNOG" id="ENOG5032SJ7">
    <property type="taxonomic scope" value="Bacteria"/>
</dbReference>
<evidence type="ECO:0000313" key="2">
    <source>
        <dbReference type="EMBL" id="EHH10584.1"/>
    </source>
</evidence>
<dbReference type="Pfam" id="PF06186">
    <property type="entry name" value="DUF992"/>
    <property type="match status" value="1"/>
</dbReference>
<proteinExistence type="predicted"/>
<dbReference type="Proteomes" id="UP000002949">
    <property type="component" value="Unassembled WGS sequence"/>
</dbReference>
<evidence type="ECO:0000313" key="3">
    <source>
        <dbReference type="Proteomes" id="UP000002949"/>
    </source>
</evidence>
<dbReference type="InterPro" id="IPR009333">
    <property type="entry name" value="DUF992"/>
</dbReference>
<feature type="chain" id="PRO_5003490583" description="DUF992 domain-containing protein" evidence="1">
    <location>
        <begin position="25"/>
        <end position="159"/>
    </location>
</feature>
<sequence length="159" mass="16179">FPMIKILVCASALAATVLASPVSAGALRLGTLDCTIDGGVGYVITSNKGVSCTFRPYDHGPSEQYTGMISKLGVDIGQTHQGQLAWAVLAATRSHDQGDLAGSYYGVNAEASVVTGGGANLLVGGLDGAFMLEPLSVQAQTGVNLAVAVASLQLIHSFK</sequence>
<dbReference type="RefSeq" id="WP_006203152.1">
    <property type="nucleotide sequence ID" value="NZ_AGSN01000126.1"/>
</dbReference>
<reference evidence="2 3" key="1">
    <citation type="journal article" date="2012" name="J. Bacteriol.">
        <title>Draft Genome Sequence of Plant Growth-Promoting Rhizobium Mesorhizobium amorphae, Isolated from Zinc-Lead Mine Tailings.</title>
        <authorList>
            <person name="Hao X."/>
            <person name="Lin Y."/>
            <person name="Johnstone L."/>
            <person name="Baltrus D.A."/>
            <person name="Miller S.J."/>
            <person name="Wei G."/>
            <person name="Rensing C."/>
        </authorList>
    </citation>
    <scope>NUCLEOTIDE SEQUENCE [LARGE SCALE GENOMIC DNA]</scope>
    <source>
        <strain evidence="2 3">CCNWGS0123</strain>
    </source>
</reference>
<accession>G6YCA5</accession>
<evidence type="ECO:0008006" key="4">
    <source>
        <dbReference type="Google" id="ProtNLM"/>
    </source>
</evidence>
<dbReference type="AlphaFoldDB" id="G6YCA5"/>
<dbReference type="EMBL" id="AGSN01000126">
    <property type="protein sequence ID" value="EHH10584.1"/>
    <property type="molecule type" value="Genomic_DNA"/>
</dbReference>